<sequence length="307" mass="33933">MGCIQSSSTKAKVAAAASEGKHLMSQASSVANAMTKKTVPWGGFRKTKVDYAHELDTFVELSSLLVSNIGLDAVVFIPRAVFLGLSKMETHESIMGQLKTAEEVRKDLNKSSKKILFISHRWGQANFPDDKGNNQFKVVRKYVEDNPKVAFIWLDYSSISQKKGEDLFWKHLENIPTSLYIATDMLVVPKIIQKLQRTDLKDYLERCWCCLESFIALVTGCKFTVYFREGDFEAYVPIDMQAGACYETSVRSALALLEAHRFRQRNAAPSGAAAAAGTGDGCGGGALGPNAGWVSMKRTPPWRAGCW</sequence>
<name>A0A7S3XW90_HETAK</name>
<organism evidence="1">
    <name type="scientific">Heterosigma akashiwo</name>
    <name type="common">Chromophytic alga</name>
    <name type="synonym">Heterosigma carterae</name>
    <dbReference type="NCBI Taxonomy" id="2829"/>
    <lineage>
        <taxon>Eukaryota</taxon>
        <taxon>Sar</taxon>
        <taxon>Stramenopiles</taxon>
        <taxon>Ochrophyta</taxon>
        <taxon>Raphidophyceae</taxon>
        <taxon>Chattonellales</taxon>
        <taxon>Chattonellaceae</taxon>
        <taxon>Heterosigma</taxon>
    </lineage>
</organism>
<dbReference type="EMBL" id="HBIU01027516">
    <property type="protein sequence ID" value="CAE0633968.1"/>
    <property type="molecule type" value="Transcribed_RNA"/>
</dbReference>
<reference evidence="1" key="1">
    <citation type="submission" date="2021-01" db="EMBL/GenBank/DDBJ databases">
        <authorList>
            <person name="Corre E."/>
            <person name="Pelletier E."/>
            <person name="Niang G."/>
            <person name="Scheremetjew M."/>
            <person name="Finn R."/>
            <person name="Kale V."/>
            <person name="Holt S."/>
            <person name="Cochrane G."/>
            <person name="Meng A."/>
            <person name="Brown T."/>
            <person name="Cohen L."/>
        </authorList>
    </citation>
    <scope>NUCLEOTIDE SEQUENCE</scope>
    <source>
        <strain evidence="1">CCMP3107</strain>
    </source>
</reference>
<accession>A0A7S3XW90</accession>
<dbReference type="AlphaFoldDB" id="A0A7S3XW90"/>
<evidence type="ECO:0000313" key="1">
    <source>
        <dbReference type="EMBL" id="CAE0633968.1"/>
    </source>
</evidence>
<gene>
    <name evidence="1" type="ORF">HAKA00212_LOCUS12682</name>
</gene>
<proteinExistence type="predicted"/>
<protein>
    <submittedName>
        <fullName evidence="1">Uncharacterized protein</fullName>
    </submittedName>
</protein>